<dbReference type="Proteomes" id="UP001597525">
    <property type="component" value="Unassembled WGS sequence"/>
</dbReference>
<dbReference type="EMBL" id="JBHUPB010000008">
    <property type="protein sequence ID" value="MFD2968274.1"/>
    <property type="molecule type" value="Genomic_DNA"/>
</dbReference>
<name>A0ABW6BIB5_9SPHI</name>
<evidence type="ECO:0000313" key="1">
    <source>
        <dbReference type="EMBL" id="MFD2968274.1"/>
    </source>
</evidence>
<dbReference type="RefSeq" id="WP_320185739.1">
    <property type="nucleotide sequence ID" value="NZ_CP138332.1"/>
</dbReference>
<gene>
    <name evidence="1" type="ORF">ACFS7Y_12815</name>
</gene>
<evidence type="ECO:0000313" key="2">
    <source>
        <dbReference type="Proteomes" id="UP001597525"/>
    </source>
</evidence>
<comment type="caution">
    <text evidence="1">The sequence shown here is derived from an EMBL/GenBank/DDBJ whole genome shotgun (WGS) entry which is preliminary data.</text>
</comment>
<dbReference type="PROSITE" id="PS51257">
    <property type="entry name" value="PROKAR_LIPOPROTEIN"/>
    <property type="match status" value="1"/>
</dbReference>
<keyword evidence="2" id="KW-1185">Reference proteome</keyword>
<accession>A0ABW6BIB5</accession>
<sequence length="389" mass="42550">MRLSNFQLLLTVTIGLFSLVSCQKQTEKDESILALSTKAQASVSNIGEIKLQEGVLFYPSNGESNINPSTVALEVGNYDQLVYATRLTEVQQQGLGATLALHLNVYAGTAQTEPFGYLYYFKTAKGTATPSAENDPTLTAAYRAGRVEMARYVLPYLSTQWNQSGLVNITTSSPVVPYEFDISAFASALKDQDSTIWIASSQGQPGNNSYTYKTDLTLVSSGNTDLNSWPKDNYTLPIVGFLNMGGTLTQTKSLTQSFTVPDDIADVKFRVLYTGPEGFYTTNVLTLDGQQIDSYSTRMVCVPEQRYQERNPSVANGSVQPGLWNYPTRNYCQSDTVPPRTAFMANMLTQGTHQLRLDMTQHVAGIANYGGAIVVSISLVGTLARNETQ</sequence>
<dbReference type="InterPro" id="IPR014784">
    <property type="entry name" value="Cu2_ascorb_mOase-like_C"/>
</dbReference>
<reference evidence="2" key="1">
    <citation type="journal article" date="2019" name="Int. J. Syst. Evol. Microbiol.">
        <title>The Global Catalogue of Microorganisms (GCM) 10K type strain sequencing project: providing services to taxonomists for standard genome sequencing and annotation.</title>
        <authorList>
            <consortium name="The Broad Institute Genomics Platform"/>
            <consortium name="The Broad Institute Genome Sequencing Center for Infectious Disease"/>
            <person name="Wu L."/>
            <person name="Ma J."/>
        </authorList>
    </citation>
    <scope>NUCLEOTIDE SEQUENCE [LARGE SCALE GENOMIC DNA]</scope>
    <source>
        <strain evidence="2">KCTC 22814</strain>
    </source>
</reference>
<proteinExistence type="predicted"/>
<dbReference type="Gene3D" id="2.60.120.230">
    <property type="match status" value="1"/>
</dbReference>
<organism evidence="1 2">
    <name type="scientific">Sphingobacterium bambusae</name>
    <dbReference type="NCBI Taxonomy" id="662858"/>
    <lineage>
        <taxon>Bacteria</taxon>
        <taxon>Pseudomonadati</taxon>
        <taxon>Bacteroidota</taxon>
        <taxon>Sphingobacteriia</taxon>
        <taxon>Sphingobacteriales</taxon>
        <taxon>Sphingobacteriaceae</taxon>
        <taxon>Sphingobacterium</taxon>
    </lineage>
</organism>
<protein>
    <submittedName>
        <fullName evidence="1">Peptide-N-glycosidase F-related protein</fullName>
    </submittedName>
</protein>